<comment type="caution">
    <text evidence="5">The sequence shown here is derived from an EMBL/GenBank/DDBJ whole genome shotgun (WGS) entry which is preliminary data.</text>
</comment>
<dbReference type="Proteomes" id="UP001642483">
    <property type="component" value="Unassembled WGS sequence"/>
</dbReference>
<keyword evidence="4" id="KW-0408">Iron</keyword>
<dbReference type="Pfam" id="PF00067">
    <property type="entry name" value="p450"/>
    <property type="match status" value="1"/>
</dbReference>
<accession>A0ABP0GQI6</accession>
<protein>
    <recommendedName>
        <fullName evidence="7">Cytochrome P450</fullName>
    </recommendedName>
</protein>
<dbReference type="Gene3D" id="1.10.630.10">
    <property type="entry name" value="Cytochrome P450"/>
    <property type="match status" value="1"/>
</dbReference>
<gene>
    <name evidence="5" type="ORF">CVLEPA_LOCUS27129</name>
</gene>
<comment type="cofactor">
    <cofactor evidence="1">
        <name>heme</name>
        <dbReference type="ChEBI" id="CHEBI:30413"/>
    </cofactor>
</comment>
<dbReference type="InterPro" id="IPR036396">
    <property type="entry name" value="Cyt_P450_sf"/>
</dbReference>
<dbReference type="SUPFAM" id="SSF48264">
    <property type="entry name" value="Cytochrome P450"/>
    <property type="match status" value="1"/>
</dbReference>
<dbReference type="InterPro" id="IPR001128">
    <property type="entry name" value="Cyt_P450"/>
</dbReference>
<dbReference type="InterPro" id="IPR050182">
    <property type="entry name" value="Cytochrome_P450_fam2"/>
</dbReference>
<reference evidence="5 6" key="1">
    <citation type="submission" date="2024-02" db="EMBL/GenBank/DDBJ databases">
        <authorList>
            <person name="Daric V."/>
            <person name="Darras S."/>
        </authorList>
    </citation>
    <scope>NUCLEOTIDE SEQUENCE [LARGE SCALE GENOMIC DNA]</scope>
</reference>
<evidence type="ECO:0000256" key="3">
    <source>
        <dbReference type="ARBA" id="ARBA00022723"/>
    </source>
</evidence>
<dbReference type="PRINTS" id="PR00463">
    <property type="entry name" value="EP450I"/>
</dbReference>
<keyword evidence="6" id="KW-1185">Reference proteome</keyword>
<proteinExistence type="inferred from homology"/>
<dbReference type="PANTHER" id="PTHR24300:SF397">
    <property type="entry name" value="CYTOCHROME P450 2U1"/>
    <property type="match status" value="1"/>
</dbReference>
<evidence type="ECO:0000256" key="1">
    <source>
        <dbReference type="ARBA" id="ARBA00001971"/>
    </source>
</evidence>
<dbReference type="PRINTS" id="PR00385">
    <property type="entry name" value="P450"/>
</dbReference>
<evidence type="ECO:0008006" key="7">
    <source>
        <dbReference type="Google" id="ProtNLM"/>
    </source>
</evidence>
<evidence type="ECO:0000313" key="5">
    <source>
        <dbReference type="EMBL" id="CAK8693835.1"/>
    </source>
</evidence>
<evidence type="ECO:0000256" key="4">
    <source>
        <dbReference type="ARBA" id="ARBA00023004"/>
    </source>
</evidence>
<evidence type="ECO:0000313" key="6">
    <source>
        <dbReference type="Proteomes" id="UP001642483"/>
    </source>
</evidence>
<name>A0ABP0GQI6_CLALP</name>
<dbReference type="PANTHER" id="PTHR24300">
    <property type="entry name" value="CYTOCHROME P450 508A4-RELATED"/>
    <property type="match status" value="1"/>
</dbReference>
<keyword evidence="3" id="KW-0479">Metal-binding</keyword>
<organism evidence="5 6">
    <name type="scientific">Clavelina lepadiformis</name>
    <name type="common">Light-bulb sea squirt</name>
    <name type="synonym">Ascidia lepadiformis</name>
    <dbReference type="NCBI Taxonomy" id="159417"/>
    <lineage>
        <taxon>Eukaryota</taxon>
        <taxon>Metazoa</taxon>
        <taxon>Chordata</taxon>
        <taxon>Tunicata</taxon>
        <taxon>Ascidiacea</taxon>
        <taxon>Aplousobranchia</taxon>
        <taxon>Clavelinidae</taxon>
        <taxon>Clavelina</taxon>
    </lineage>
</organism>
<comment type="similarity">
    <text evidence="2">Belongs to the cytochrome P450 family.</text>
</comment>
<evidence type="ECO:0000256" key="2">
    <source>
        <dbReference type="ARBA" id="ARBA00010617"/>
    </source>
</evidence>
<dbReference type="EMBL" id="CAWYQH010000141">
    <property type="protein sequence ID" value="CAK8693835.1"/>
    <property type="molecule type" value="Genomic_DNA"/>
</dbReference>
<dbReference type="InterPro" id="IPR002401">
    <property type="entry name" value="Cyt_P450_E_grp-I"/>
</dbReference>
<sequence length="476" mass="54387">MIMIATAVVGVFVFCLFFVWYRKPNNFPPGPRGFPLVGVAPFLGKFPEKTLAKYGEKYGNVISIRLGPKPCVVLNDLEAVTEALVKQGESFSGRPHNAIISELSQDYGITFIDSGDLWKTQRKFGLATLKKLGVGKQSMELTINEQISILMNKFKALNGKPFEFKEMIRKCFANSTCVVLMGCGYPYDHPTFEAILSNLPEGLAAVTIPFLRHFPPFRKPYQRVLKKVETLRGIIKDVVEEHKVAFNHENVRDFIDYYLIEMKTNREGFKEEQLHQYIMDLLVGGIDSSVASIGWGVISLIHNPGIQEKLRKEIDQVIGDCSPSMSHEQDMPYMRAFIQENHRFKTLAELNVPHCTKNRVKIFGYEIPKGTMIFTNIWNVHNDSRVWKNPEIFNPERHLDENGKFVKSSHVIPFAVGYRSCIGKILAKFTLFLFFTNFLQKFVVLADPHDQLPSYDKDPKSTFSSPYPYPVIVKER</sequence>